<feature type="binding site" evidence="1">
    <location>
        <position position="4"/>
    </location>
    <ligand>
        <name>Zn(2+)</name>
        <dbReference type="ChEBI" id="CHEBI:29105"/>
    </ligand>
</feature>
<dbReference type="AlphaFoldDB" id="A0A7C9BGJ6"/>
<comment type="caution">
    <text evidence="2">The sequence shown here is derived from an EMBL/GenBank/DDBJ whole genome shotgun (WGS) entry which is preliminary data.</text>
</comment>
<dbReference type="InterPro" id="IPR011257">
    <property type="entry name" value="DNA_glycosylase"/>
</dbReference>
<organism evidence="2 3">
    <name type="scientific">Salmonirosea aquatica</name>
    <dbReference type="NCBI Taxonomy" id="2654236"/>
    <lineage>
        <taxon>Bacteria</taxon>
        <taxon>Pseudomonadati</taxon>
        <taxon>Bacteroidota</taxon>
        <taxon>Cytophagia</taxon>
        <taxon>Cytophagales</taxon>
        <taxon>Spirosomataceae</taxon>
        <taxon>Salmonirosea</taxon>
    </lineage>
</organism>
<dbReference type="GO" id="GO:0006284">
    <property type="term" value="P:base-excision repair"/>
    <property type="evidence" value="ECO:0007669"/>
    <property type="project" value="InterPro"/>
</dbReference>
<sequence length="191" mass="21974">MSYCSYVNNSSSETADLLLHRQYHDHQYGFPIEDDNELFGRLLLEINQAGLSWTLMLRKQEGFRKAYSNFSIETVAAYTEEDILRLLSDAGIIRNRLKINAAITNARRILELREEYGTFKNWLDAHHPLPKEQWVKLFKKNFRFVGGEIVGEFLMSTGYLEGAHDVDCPIYSRLSGFLNPDSLTGITESQS</sequence>
<feature type="binding site" evidence="1">
    <location>
        <position position="164"/>
    </location>
    <ligand>
        <name>Zn(2+)</name>
        <dbReference type="ChEBI" id="CHEBI:29105"/>
    </ligand>
</feature>
<dbReference type="GO" id="GO:0046872">
    <property type="term" value="F:metal ion binding"/>
    <property type="evidence" value="ECO:0007669"/>
    <property type="project" value="UniProtKB-KW"/>
</dbReference>
<dbReference type="GO" id="GO:0008725">
    <property type="term" value="F:DNA-3-methyladenine glycosylase activity"/>
    <property type="evidence" value="ECO:0007669"/>
    <property type="project" value="InterPro"/>
</dbReference>
<dbReference type="Gene3D" id="1.10.340.30">
    <property type="entry name" value="Hypothetical protein, domain 2"/>
    <property type="match status" value="1"/>
</dbReference>
<dbReference type="Proteomes" id="UP000479293">
    <property type="component" value="Unassembled WGS sequence"/>
</dbReference>
<feature type="binding site" evidence="1">
    <location>
        <position position="168"/>
    </location>
    <ligand>
        <name>Zn(2+)</name>
        <dbReference type="ChEBI" id="CHEBI:29105"/>
    </ligand>
</feature>
<evidence type="ECO:0000313" key="3">
    <source>
        <dbReference type="Proteomes" id="UP000479293"/>
    </source>
</evidence>
<protein>
    <submittedName>
        <fullName evidence="2">DNA-3-methyladenine glycosylase I</fullName>
    </submittedName>
</protein>
<dbReference type="EMBL" id="WHLY01000002">
    <property type="protein sequence ID" value="MPR33883.1"/>
    <property type="molecule type" value="Genomic_DNA"/>
</dbReference>
<keyword evidence="1" id="KW-0479">Metal-binding</keyword>
<dbReference type="PANTHER" id="PTHR30037:SF4">
    <property type="entry name" value="DNA-3-METHYLADENINE GLYCOSYLASE I"/>
    <property type="match status" value="1"/>
</dbReference>
<feature type="binding site" evidence="1">
    <location>
        <position position="24"/>
    </location>
    <ligand>
        <name>Zn(2+)</name>
        <dbReference type="ChEBI" id="CHEBI:29105"/>
    </ligand>
</feature>
<accession>A0A7C9BGJ6</accession>
<name>A0A7C9BGJ6_9BACT</name>
<dbReference type="InterPro" id="IPR005019">
    <property type="entry name" value="Adenine_glyco"/>
</dbReference>
<evidence type="ECO:0000256" key="1">
    <source>
        <dbReference type="PIRSR" id="PIRSR605019-1"/>
    </source>
</evidence>
<gene>
    <name evidence="2" type="ORF">GBK04_11005</name>
</gene>
<evidence type="ECO:0000313" key="2">
    <source>
        <dbReference type="EMBL" id="MPR33883.1"/>
    </source>
</evidence>
<reference evidence="2 3" key="1">
    <citation type="submission" date="2019-10" db="EMBL/GenBank/DDBJ databases">
        <title>Draft Genome Sequence of Cytophagaceae sp. SJW1-29.</title>
        <authorList>
            <person name="Choi A."/>
        </authorList>
    </citation>
    <scope>NUCLEOTIDE SEQUENCE [LARGE SCALE GENOMIC DNA]</scope>
    <source>
        <strain evidence="2 3">SJW1-29</strain>
    </source>
</reference>
<dbReference type="PANTHER" id="PTHR30037">
    <property type="entry name" value="DNA-3-METHYLADENINE GLYCOSYLASE 1"/>
    <property type="match status" value="1"/>
</dbReference>
<dbReference type="SUPFAM" id="SSF48150">
    <property type="entry name" value="DNA-glycosylase"/>
    <property type="match status" value="1"/>
</dbReference>
<keyword evidence="3" id="KW-1185">Reference proteome</keyword>
<proteinExistence type="predicted"/>
<dbReference type="RefSeq" id="WP_152759628.1">
    <property type="nucleotide sequence ID" value="NZ_WHLY01000002.1"/>
</dbReference>
<dbReference type="Pfam" id="PF03352">
    <property type="entry name" value="Adenine_glyco"/>
    <property type="match status" value="1"/>
</dbReference>
<dbReference type="InterPro" id="IPR052891">
    <property type="entry name" value="DNA-3mA_glycosylase"/>
</dbReference>
<keyword evidence="1" id="KW-0862">Zinc</keyword>